<dbReference type="RefSeq" id="WP_138678936.1">
    <property type="nucleotide sequence ID" value="NZ_SWAD01000124.1"/>
</dbReference>
<evidence type="ECO:0000256" key="2">
    <source>
        <dbReference type="PIRSR" id="PIRSR014972-2"/>
    </source>
</evidence>
<evidence type="ECO:0000313" key="4">
    <source>
        <dbReference type="EMBL" id="TMQ75061.1"/>
    </source>
</evidence>
<dbReference type="AlphaFoldDB" id="A0A5S4EIE8"/>
<evidence type="ECO:0000256" key="1">
    <source>
        <dbReference type="PIRSR" id="PIRSR014972-1"/>
    </source>
</evidence>
<sequence length="140" mass="15950">MKKPLEPGIEQTFQFRVPESKLVPALYPESAEFRQMPQVFATGYFVGLLEWTCIQAINPYLDWPDQQTVGTHIDISHCAATPVGFEVTVRVKLTHVDGRKLAFEVEAHDGVELIGKGRHERFIIDRARFDEKLERKVQGG</sequence>
<comment type="caution">
    <text evidence="4">The sequence shown here is derived from an EMBL/GenBank/DDBJ whole genome shotgun (WGS) entry which is preliminary data.</text>
</comment>
<feature type="active site" evidence="1">
    <location>
        <position position="50"/>
    </location>
</feature>
<dbReference type="Proteomes" id="UP000306324">
    <property type="component" value="Unassembled WGS sequence"/>
</dbReference>
<organism evidence="4 5">
    <name type="scientific">Candidatus Accumulibacter phosphatis</name>
    <dbReference type="NCBI Taxonomy" id="327160"/>
    <lineage>
        <taxon>Bacteria</taxon>
        <taxon>Pseudomonadati</taxon>
        <taxon>Pseudomonadota</taxon>
        <taxon>Betaproteobacteria</taxon>
        <taxon>Candidatus Accumulibacter</taxon>
    </lineage>
</organism>
<feature type="binding site" evidence="2">
    <location>
        <position position="70"/>
    </location>
    <ligand>
        <name>CoA</name>
        <dbReference type="ChEBI" id="CHEBI:57287"/>
    </ligand>
</feature>
<dbReference type="Pfam" id="PF22636">
    <property type="entry name" value="FlK"/>
    <property type="match status" value="1"/>
</dbReference>
<dbReference type="PIRSF" id="PIRSF014972">
    <property type="entry name" value="FlK"/>
    <property type="match status" value="1"/>
</dbReference>
<dbReference type="OrthoDB" id="6902891at2"/>
<evidence type="ECO:0000313" key="5">
    <source>
        <dbReference type="Proteomes" id="UP000306324"/>
    </source>
</evidence>
<dbReference type="EMBL" id="SWAD01000124">
    <property type="protein sequence ID" value="TMQ75061.1"/>
    <property type="molecule type" value="Genomic_DNA"/>
</dbReference>
<reference evidence="4 5" key="1">
    <citation type="submission" date="2019-04" db="EMBL/GenBank/DDBJ databases">
        <title>A novel phosphate-accumulating bacterium identified in bioreactor for phosphate removal from wastewater.</title>
        <authorList>
            <person name="Kotlyarov R.Y."/>
            <person name="Beletsky A.V."/>
            <person name="Kallistova A.Y."/>
            <person name="Dorofeev A.G."/>
            <person name="Nikolaev Y.Y."/>
            <person name="Pimenov N.V."/>
            <person name="Ravin N.V."/>
            <person name="Mardanov A.V."/>
        </authorList>
    </citation>
    <scope>NUCLEOTIDE SEQUENCE [LARGE SCALE GENOMIC DNA]</scope>
    <source>
        <strain evidence="4 5">Bin19</strain>
    </source>
</reference>
<dbReference type="InterPro" id="IPR054485">
    <property type="entry name" value="FlK-like_dom"/>
</dbReference>
<feature type="domain" description="Fluoroacetyl-CoA-specific thioesterase-like" evidence="3">
    <location>
        <begin position="34"/>
        <end position="126"/>
    </location>
</feature>
<dbReference type="PANTHER" id="PTHR36934:SF1">
    <property type="entry name" value="THIOESTERASE DOMAIN-CONTAINING PROTEIN"/>
    <property type="match status" value="1"/>
</dbReference>
<proteinExistence type="predicted"/>
<protein>
    <recommendedName>
        <fullName evidence="3">Fluoroacetyl-CoA-specific thioesterase-like domain-containing protein</fullName>
    </recommendedName>
</protein>
<evidence type="ECO:0000259" key="3">
    <source>
        <dbReference type="Pfam" id="PF22636"/>
    </source>
</evidence>
<feature type="active site" evidence="1">
    <location>
        <position position="77"/>
    </location>
</feature>
<name>A0A5S4EIE8_9PROT</name>
<gene>
    <name evidence="4" type="ORF">ACCUM_2010</name>
</gene>
<dbReference type="Gene3D" id="3.10.129.10">
    <property type="entry name" value="Hotdog Thioesterase"/>
    <property type="match status" value="1"/>
</dbReference>
<feature type="binding site" evidence="2">
    <location>
        <position position="70"/>
    </location>
    <ligand>
        <name>substrate</name>
    </ligand>
</feature>
<dbReference type="SUPFAM" id="SSF54637">
    <property type="entry name" value="Thioesterase/thiol ester dehydrase-isomerase"/>
    <property type="match status" value="1"/>
</dbReference>
<accession>A0A5S4EIE8</accession>
<dbReference type="InterPro" id="IPR025540">
    <property type="entry name" value="FlK"/>
</dbReference>
<feature type="binding site" evidence="2">
    <location>
        <position position="121"/>
    </location>
    <ligand>
        <name>substrate</name>
    </ligand>
</feature>
<keyword evidence="5" id="KW-1185">Reference proteome</keyword>
<feature type="active site" evidence="1">
    <location>
        <position position="42"/>
    </location>
</feature>
<dbReference type="InterPro" id="IPR029069">
    <property type="entry name" value="HotDog_dom_sf"/>
</dbReference>
<dbReference type="PANTHER" id="PTHR36934">
    <property type="entry name" value="BLR0278 PROTEIN"/>
    <property type="match status" value="1"/>
</dbReference>